<feature type="compositionally biased region" description="Basic and acidic residues" evidence="1">
    <location>
        <begin position="322"/>
        <end position="334"/>
    </location>
</feature>
<sequence length="371" mass="41818">MDESRNRELAMKKKIKIDRTDKGRPTPSWVITAFRMISLRQWRLCNNKCNRPSKINNKLLSKQLNSLHSSKESQNKEHDCSKSVSSIDDLAAKVDQLLKNSQNQVFIMEEAVPEKSVGDLTLDTEAIDDQQEVSYVNGQGWQLKNYHPNPNARNNPQVFWPKQNKPAENAQGNQGQYPGYQKNYQPRAFYLNQPQNNQSQKQQNTQQTAPATTSTPQDDASGVPAMLQQFLQGQHIQGKALNQVTTDINARMNHMFNDLSTKYDNVASHMRQMDIQIAQTAENVKRQQGTLPGKTDKNPKEGNRVQLRSGRNLQENVPRRLTTAEKGKQKEGERSTTGTAPLDTDDAEQTPKTDPSSAPKPAEQPTVTAPM</sequence>
<dbReference type="eggNOG" id="KOG0017">
    <property type="taxonomic scope" value="Eukaryota"/>
</dbReference>
<evidence type="ECO:0000313" key="3">
    <source>
        <dbReference type="Proteomes" id="UP000011750"/>
    </source>
</evidence>
<dbReference type="AlphaFoldDB" id="M4F091"/>
<reference evidence="3" key="1">
    <citation type="journal article" date="2011" name="Nat. Genet.">
        <title>The genome of the mesopolyploid crop species Brassica rapa.</title>
        <authorList>
            <consortium name="Brassica rapa Genome Sequencing Project Consortium"/>
            <person name="Wang X."/>
            <person name="Wang H."/>
            <person name="Wang J."/>
            <person name="Sun R."/>
            <person name="Wu J."/>
            <person name="Liu S."/>
            <person name="Bai Y."/>
            <person name="Mun J.H."/>
            <person name="Bancroft I."/>
            <person name="Cheng F."/>
            <person name="Huang S."/>
            <person name="Li X."/>
            <person name="Hua W."/>
            <person name="Wang J."/>
            <person name="Wang X."/>
            <person name="Freeling M."/>
            <person name="Pires J.C."/>
            <person name="Paterson A.H."/>
            <person name="Chalhoub B."/>
            <person name="Wang B."/>
            <person name="Hayward A."/>
            <person name="Sharpe A.G."/>
            <person name="Park B.S."/>
            <person name="Weisshaar B."/>
            <person name="Liu B."/>
            <person name="Li B."/>
            <person name="Liu B."/>
            <person name="Tong C."/>
            <person name="Song C."/>
            <person name="Duran C."/>
            <person name="Peng C."/>
            <person name="Geng C."/>
            <person name="Koh C."/>
            <person name="Lin C."/>
            <person name="Edwards D."/>
            <person name="Mu D."/>
            <person name="Shen D."/>
            <person name="Soumpourou E."/>
            <person name="Li F."/>
            <person name="Fraser F."/>
            <person name="Conant G."/>
            <person name="Lassalle G."/>
            <person name="King G.J."/>
            <person name="Bonnema G."/>
            <person name="Tang H."/>
            <person name="Wang H."/>
            <person name="Belcram H."/>
            <person name="Zhou H."/>
            <person name="Hirakawa H."/>
            <person name="Abe H."/>
            <person name="Guo H."/>
            <person name="Wang H."/>
            <person name="Jin H."/>
            <person name="Parkin I.A."/>
            <person name="Batley J."/>
            <person name="Kim J.S."/>
            <person name="Just J."/>
            <person name="Li J."/>
            <person name="Xu J."/>
            <person name="Deng J."/>
            <person name="Kim J.A."/>
            <person name="Li J."/>
            <person name="Yu J."/>
            <person name="Meng J."/>
            <person name="Wang J."/>
            <person name="Min J."/>
            <person name="Poulain J."/>
            <person name="Wang J."/>
            <person name="Hatakeyama K."/>
            <person name="Wu K."/>
            <person name="Wang L."/>
            <person name="Fang L."/>
            <person name="Trick M."/>
            <person name="Links M.G."/>
            <person name="Zhao M."/>
            <person name="Jin M."/>
            <person name="Ramchiary N."/>
            <person name="Drou N."/>
            <person name="Berkman P.J."/>
            <person name="Cai Q."/>
            <person name="Huang Q."/>
            <person name="Li R."/>
            <person name="Tabata S."/>
            <person name="Cheng S."/>
            <person name="Zhang S."/>
            <person name="Zhang S."/>
            <person name="Huang S."/>
            <person name="Sato S."/>
            <person name="Sun S."/>
            <person name="Kwon S.J."/>
            <person name="Choi S.R."/>
            <person name="Lee T.H."/>
            <person name="Fan W."/>
            <person name="Zhao X."/>
            <person name="Tan X."/>
            <person name="Xu X."/>
            <person name="Wang Y."/>
            <person name="Qiu Y."/>
            <person name="Yin Y."/>
            <person name="Li Y."/>
            <person name="Du Y."/>
            <person name="Liao Y."/>
            <person name="Lim Y."/>
            <person name="Narusaka Y."/>
            <person name="Wang Y."/>
            <person name="Wang Z."/>
            <person name="Li Z."/>
            <person name="Wang Z."/>
            <person name="Xiong Z."/>
            <person name="Zhang Z."/>
        </authorList>
    </citation>
    <scope>NUCLEOTIDE SEQUENCE [LARGE SCALE GENOMIC DNA]</scope>
    <source>
        <strain evidence="3">cv. Chiifu-401-42</strain>
    </source>
</reference>
<protein>
    <submittedName>
        <fullName evidence="2">Uncharacterized protein</fullName>
    </submittedName>
</protein>
<dbReference type="Proteomes" id="UP000011750">
    <property type="component" value="Unassembled WGS sequence"/>
</dbReference>
<feature type="region of interest" description="Disordered" evidence="1">
    <location>
        <begin position="284"/>
        <end position="371"/>
    </location>
</feature>
<dbReference type="InParanoid" id="M4F091"/>
<accession>M4F091</accession>
<organism evidence="2 3">
    <name type="scientific">Brassica campestris</name>
    <name type="common">Field mustard</name>
    <dbReference type="NCBI Taxonomy" id="3711"/>
    <lineage>
        <taxon>Eukaryota</taxon>
        <taxon>Viridiplantae</taxon>
        <taxon>Streptophyta</taxon>
        <taxon>Embryophyta</taxon>
        <taxon>Tracheophyta</taxon>
        <taxon>Spermatophyta</taxon>
        <taxon>Magnoliopsida</taxon>
        <taxon>eudicotyledons</taxon>
        <taxon>Gunneridae</taxon>
        <taxon>Pentapetalae</taxon>
        <taxon>rosids</taxon>
        <taxon>malvids</taxon>
        <taxon>Brassicales</taxon>
        <taxon>Brassicaceae</taxon>
        <taxon>Brassiceae</taxon>
        <taxon>Brassica</taxon>
    </lineage>
</organism>
<dbReference type="Gramene" id="Bra034484.1">
    <property type="protein sequence ID" value="Bra034484.1-P"/>
    <property type="gene ID" value="Bra034484"/>
</dbReference>
<proteinExistence type="predicted"/>
<evidence type="ECO:0000313" key="2">
    <source>
        <dbReference type="EnsemblPlants" id="Bra034484.1-P"/>
    </source>
</evidence>
<reference evidence="2" key="3">
    <citation type="submission" date="2023-03" db="UniProtKB">
        <authorList>
            <consortium name="EnsemblPlants"/>
        </authorList>
    </citation>
    <scope>IDENTIFICATION</scope>
    <source>
        <strain evidence="2">cv. Chiifu-401-42</strain>
    </source>
</reference>
<keyword evidence="3" id="KW-1185">Reference proteome</keyword>
<dbReference type="EnsemblPlants" id="Bra034484.1">
    <property type="protein sequence ID" value="Bra034484.1-P"/>
    <property type="gene ID" value="Bra034484"/>
</dbReference>
<feature type="compositionally biased region" description="Basic and acidic residues" evidence="1">
    <location>
        <begin position="294"/>
        <end position="303"/>
    </location>
</feature>
<name>M4F091_BRACM</name>
<feature type="region of interest" description="Disordered" evidence="1">
    <location>
        <begin position="195"/>
        <end position="221"/>
    </location>
</feature>
<evidence type="ECO:0000256" key="1">
    <source>
        <dbReference type="SAM" id="MobiDB-lite"/>
    </source>
</evidence>
<feature type="compositionally biased region" description="Low complexity" evidence="1">
    <location>
        <begin position="195"/>
        <end position="217"/>
    </location>
</feature>
<dbReference type="HOGENOM" id="CLU_746711_0_0_1"/>
<reference evidence="3" key="2">
    <citation type="journal article" date="2018" name="Hortic Res">
        <title>Improved Brassica rapa reference genome by single-molecule sequencing and chromosome conformation capture technologies.</title>
        <authorList>
            <person name="Zhang L."/>
            <person name="Cai X."/>
            <person name="Wu J."/>
            <person name="Liu M."/>
            <person name="Grob S."/>
            <person name="Cheng F."/>
            <person name="Liang J."/>
            <person name="Cai C."/>
            <person name="Liu Z."/>
            <person name="Liu B."/>
            <person name="Wang F."/>
            <person name="Li S."/>
            <person name="Liu F."/>
            <person name="Li X."/>
            <person name="Cheng L."/>
            <person name="Yang W."/>
            <person name="Li M.H."/>
            <person name="Grossniklaus U."/>
            <person name="Zheng H."/>
            <person name="Wang X."/>
        </authorList>
    </citation>
    <scope>NUCLEOTIDE SEQUENCE [LARGE SCALE GENOMIC DNA]</scope>
    <source>
        <strain evidence="3">cv. Chiifu-401-42</strain>
    </source>
</reference>
<feature type="region of interest" description="Disordered" evidence="1">
    <location>
        <begin position="141"/>
        <end position="181"/>
    </location>
</feature>